<dbReference type="AlphaFoldDB" id="A0A3A4NXB8"/>
<keyword evidence="4 6" id="KW-1133">Transmembrane helix</keyword>
<evidence type="ECO:0000256" key="2">
    <source>
        <dbReference type="ARBA" id="ARBA00022475"/>
    </source>
</evidence>
<keyword evidence="3 6" id="KW-0812">Transmembrane</keyword>
<protein>
    <submittedName>
        <fullName evidence="7">YjgP/YjgQ family permease</fullName>
    </submittedName>
</protein>
<feature type="transmembrane region" description="Helical" evidence="6">
    <location>
        <begin position="89"/>
        <end position="117"/>
    </location>
</feature>
<evidence type="ECO:0000256" key="3">
    <source>
        <dbReference type="ARBA" id="ARBA00022692"/>
    </source>
</evidence>
<dbReference type="EMBL" id="QZKU01000044">
    <property type="protein sequence ID" value="RJP23622.1"/>
    <property type="molecule type" value="Genomic_DNA"/>
</dbReference>
<evidence type="ECO:0000256" key="4">
    <source>
        <dbReference type="ARBA" id="ARBA00022989"/>
    </source>
</evidence>
<dbReference type="Pfam" id="PF03739">
    <property type="entry name" value="LptF_LptG"/>
    <property type="match status" value="1"/>
</dbReference>
<keyword evidence="5 6" id="KW-0472">Membrane</keyword>
<sequence length="358" mass="40086">MSILTRYICRRVLLYYFSFLLIMLAFFIFVDFMENIDRLTKHQAPLSLLSLYYLCLTPRVLIEISWISFLVSILFVFGGLVKNNEMAALLSGGISVYSVAVPILAIGVILYLCVFIMQEFLVPRGMLTANELDENKFLHKSGPQISDVAGFGRRNLFYYFDLVDTEQGVLSGVHIHHMKDGFLTERIDAEEAIWDTASERWYLENGTVKKFDAEGALLETTAFVQMKAPFKESPKTLQMHASEEVLLGARGLHHQIKNLERSGYDAQRLKVQYYSQFAVPAANIIVIFLALPFALECRRGGLATGFALSLIAALLYYGTFQIGMTLGKGGSLPAVLSAWLANILFFGIGAALTIRART</sequence>
<feature type="transmembrane region" description="Helical" evidence="6">
    <location>
        <begin position="50"/>
        <end position="77"/>
    </location>
</feature>
<feature type="transmembrane region" description="Helical" evidence="6">
    <location>
        <begin position="273"/>
        <end position="295"/>
    </location>
</feature>
<comment type="subcellular location">
    <subcellularLocation>
        <location evidence="1">Cell membrane</location>
        <topology evidence="1">Multi-pass membrane protein</topology>
    </subcellularLocation>
</comment>
<name>A0A3A4NXB8_ABYX5</name>
<dbReference type="GO" id="GO:0015920">
    <property type="term" value="P:lipopolysaccharide transport"/>
    <property type="evidence" value="ECO:0007669"/>
    <property type="project" value="TreeGrafter"/>
</dbReference>
<feature type="transmembrane region" description="Helical" evidence="6">
    <location>
        <begin position="332"/>
        <end position="354"/>
    </location>
</feature>
<evidence type="ECO:0000256" key="1">
    <source>
        <dbReference type="ARBA" id="ARBA00004651"/>
    </source>
</evidence>
<proteinExistence type="predicted"/>
<feature type="transmembrane region" description="Helical" evidence="6">
    <location>
        <begin position="12"/>
        <end position="30"/>
    </location>
</feature>
<reference evidence="7 8" key="1">
    <citation type="journal article" date="2017" name="ISME J.">
        <title>Energy and carbon metabolisms in a deep terrestrial subsurface fluid microbial community.</title>
        <authorList>
            <person name="Momper L."/>
            <person name="Jungbluth S.P."/>
            <person name="Lee M.D."/>
            <person name="Amend J.P."/>
        </authorList>
    </citation>
    <scope>NUCLEOTIDE SEQUENCE [LARGE SCALE GENOMIC DNA]</scope>
    <source>
        <strain evidence="7">SURF_5</strain>
    </source>
</reference>
<evidence type="ECO:0000256" key="6">
    <source>
        <dbReference type="SAM" id="Phobius"/>
    </source>
</evidence>
<dbReference type="PANTHER" id="PTHR33529">
    <property type="entry name" value="SLR0882 PROTEIN-RELATED"/>
    <property type="match status" value="1"/>
</dbReference>
<evidence type="ECO:0000313" key="8">
    <source>
        <dbReference type="Proteomes" id="UP000265882"/>
    </source>
</evidence>
<keyword evidence="2" id="KW-1003">Cell membrane</keyword>
<gene>
    <name evidence="7" type="ORF">C4520_05910</name>
</gene>
<dbReference type="PANTHER" id="PTHR33529:SF6">
    <property type="entry name" value="YJGP_YJGQ FAMILY PERMEASE"/>
    <property type="match status" value="1"/>
</dbReference>
<feature type="transmembrane region" description="Helical" evidence="6">
    <location>
        <begin position="302"/>
        <end position="320"/>
    </location>
</feature>
<dbReference type="GO" id="GO:0043190">
    <property type="term" value="C:ATP-binding cassette (ABC) transporter complex"/>
    <property type="evidence" value="ECO:0007669"/>
    <property type="project" value="TreeGrafter"/>
</dbReference>
<evidence type="ECO:0000256" key="5">
    <source>
        <dbReference type="ARBA" id="ARBA00023136"/>
    </source>
</evidence>
<dbReference type="Proteomes" id="UP000265882">
    <property type="component" value="Unassembled WGS sequence"/>
</dbReference>
<dbReference type="InterPro" id="IPR005495">
    <property type="entry name" value="LptG/LptF_permease"/>
</dbReference>
<evidence type="ECO:0000313" key="7">
    <source>
        <dbReference type="EMBL" id="RJP23622.1"/>
    </source>
</evidence>
<comment type="caution">
    <text evidence="7">The sequence shown here is derived from an EMBL/GenBank/DDBJ whole genome shotgun (WGS) entry which is preliminary data.</text>
</comment>
<organism evidence="7 8">
    <name type="scientific">Abyssobacteria bacterium (strain SURF_5)</name>
    <dbReference type="NCBI Taxonomy" id="2093360"/>
    <lineage>
        <taxon>Bacteria</taxon>
        <taxon>Pseudomonadati</taxon>
        <taxon>Candidatus Hydrogenedentota</taxon>
        <taxon>Candidatus Abyssobacteria</taxon>
    </lineage>
</organism>
<accession>A0A3A4NXB8</accession>